<dbReference type="Gene3D" id="1.10.10.10">
    <property type="entry name" value="Winged helix-like DNA-binding domain superfamily/Winged helix DNA-binding domain"/>
    <property type="match status" value="1"/>
</dbReference>
<dbReference type="InterPro" id="IPR036388">
    <property type="entry name" value="WH-like_DNA-bd_sf"/>
</dbReference>
<keyword evidence="1" id="KW-0175">Coiled coil</keyword>
<proteinExistence type="predicted"/>
<dbReference type="SUPFAM" id="SSF46785">
    <property type="entry name" value="Winged helix' DNA-binding domain"/>
    <property type="match status" value="1"/>
</dbReference>
<dbReference type="Pfam" id="PF13412">
    <property type="entry name" value="HTH_24"/>
    <property type="match status" value="1"/>
</dbReference>
<evidence type="ECO:0000313" key="3">
    <source>
        <dbReference type="Proteomes" id="UP000837803"/>
    </source>
</evidence>
<reference evidence="2" key="1">
    <citation type="submission" date="2021-12" db="EMBL/GenBank/DDBJ databases">
        <authorList>
            <person name="Rodrigo-Torres L."/>
            <person name="Arahal R. D."/>
            <person name="Lucena T."/>
        </authorList>
    </citation>
    <scope>NUCLEOTIDE SEQUENCE</scope>
    <source>
        <strain evidence="2">CECT 8419</strain>
    </source>
</reference>
<comment type="caution">
    <text evidence="2">The sequence shown here is derived from an EMBL/GenBank/DDBJ whole genome shotgun (WGS) entry which is preliminary data.</text>
</comment>
<evidence type="ECO:0000256" key="1">
    <source>
        <dbReference type="SAM" id="Coils"/>
    </source>
</evidence>
<name>A0ABM9B5F6_9BACT</name>
<protein>
    <recommendedName>
        <fullName evidence="4">Winged helix-turn-helix transcriptional regulator</fullName>
    </recommendedName>
</protein>
<evidence type="ECO:0008006" key="4">
    <source>
        <dbReference type="Google" id="ProtNLM"/>
    </source>
</evidence>
<dbReference type="EMBL" id="CAKLPZ010000007">
    <property type="protein sequence ID" value="CAH1002620.1"/>
    <property type="molecule type" value="Genomic_DNA"/>
</dbReference>
<organism evidence="2 3">
    <name type="scientific">Neolewinella maritima</name>
    <dbReference type="NCBI Taxonomy" id="1383882"/>
    <lineage>
        <taxon>Bacteria</taxon>
        <taxon>Pseudomonadati</taxon>
        <taxon>Bacteroidota</taxon>
        <taxon>Saprospiria</taxon>
        <taxon>Saprospirales</taxon>
        <taxon>Lewinellaceae</taxon>
        <taxon>Neolewinella</taxon>
    </lineage>
</organism>
<dbReference type="RefSeq" id="WP_238752448.1">
    <property type="nucleotide sequence ID" value="NZ_CAKLPZ010000007.1"/>
</dbReference>
<keyword evidence="3" id="KW-1185">Reference proteome</keyword>
<sequence length="129" mass="14374">MSTTAQLQASLLPRSESRRKVYRTILRNPGKTNKQIAELLGEIPGTVSGRVTELKEIGYVASREATGGSLLYAIQDVTERCSIQAAYELEKKRRSLDKVRKELNVLRQDMSAAEVAAIRATLERLKAEL</sequence>
<dbReference type="Proteomes" id="UP000837803">
    <property type="component" value="Unassembled WGS sequence"/>
</dbReference>
<evidence type="ECO:0000313" key="2">
    <source>
        <dbReference type="EMBL" id="CAH1002620.1"/>
    </source>
</evidence>
<feature type="coiled-coil region" evidence="1">
    <location>
        <begin position="89"/>
        <end position="116"/>
    </location>
</feature>
<accession>A0ABM9B5F6</accession>
<dbReference type="InterPro" id="IPR036390">
    <property type="entry name" value="WH_DNA-bd_sf"/>
</dbReference>
<gene>
    <name evidence="2" type="ORF">LEM8419_03492</name>
</gene>